<organism evidence="1 2">
    <name type="scientific">Coregonus suidteri</name>
    <dbReference type="NCBI Taxonomy" id="861788"/>
    <lineage>
        <taxon>Eukaryota</taxon>
        <taxon>Metazoa</taxon>
        <taxon>Chordata</taxon>
        <taxon>Craniata</taxon>
        <taxon>Vertebrata</taxon>
        <taxon>Euteleostomi</taxon>
        <taxon>Actinopterygii</taxon>
        <taxon>Neopterygii</taxon>
        <taxon>Teleostei</taxon>
        <taxon>Protacanthopterygii</taxon>
        <taxon>Salmoniformes</taxon>
        <taxon>Salmonidae</taxon>
        <taxon>Coregoninae</taxon>
        <taxon>Coregonus</taxon>
    </lineage>
</organism>
<evidence type="ECO:0000313" key="2">
    <source>
        <dbReference type="Proteomes" id="UP001356427"/>
    </source>
</evidence>
<reference evidence="1 2" key="1">
    <citation type="submission" date="2021-04" db="EMBL/GenBank/DDBJ databases">
        <authorList>
            <person name="De Guttry C."/>
            <person name="Zahm M."/>
            <person name="Klopp C."/>
            <person name="Cabau C."/>
            <person name="Louis A."/>
            <person name="Berthelot C."/>
            <person name="Parey E."/>
            <person name="Roest Crollius H."/>
            <person name="Montfort J."/>
            <person name="Robinson-Rechavi M."/>
            <person name="Bucao C."/>
            <person name="Bouchez O."/>
            <person name="Gislard M."/>
            <person name="Lluch J."/>
            <person name="Milhes M."/>
            <person name="Lampietro C."/>
            <person name="Lopez Roques C."/>
            <person name="Donnadieu C."/>
            <person name="Braasch I."/>
            <person name="Desvignes T."/>
            <person name="Postlethwait J."/>
            <person name="Bobe J."/>
            <person name="Wedekind C."/>
            <person name="Guiguen Y."/>
        </authorList>
    </citation>
    <scope>NUCLEOTIDE SEQUENCE [LARGE SCALE GENOMIC DNA]</scope>
    <source>
        <strain evidence="1">Cs_M1</strain>
        <tissue evidence="1">Blood</tissue>
    </source>
</reference>
<proteinExistence type="predicted"/>
<dbReference type="Proteomes" id="UP001356427">
    <property type="component" value="Unassembled WGS sequence"/>
</dbReference>
<keyword evidence="2" id="KW-1185">Reference proteome</keyword>
<protein>
    <submittedName>
        <fullName evidence="1">Uncharacterized protein</fullName>
    </submittedName>
</protein>
<sequence>MTTEKRSTCIPSCLPSGSWETCNTFSVVHPIRKALCRSLVRVHGTILSGTQRATSRVLETGVNTLQRTLVLKKQVEVDCQLAQKQQEFR</sequence>
<evidence type="ECO:0000313" key="1">
    <source>
        <dbReference type="EMBL" id="KAK6307280.1"/>
    </source>
</evidence>
<gene>
    <name evidence="1" type="ORF">J4Q44_G00224280</name>
</gene>
<accession>A0AAN8QL99</accession>
<dbReference type="AlphaFoldDB" id="A0AAN8QL99"/>
<dbReference type="EMBL" id="JAGTTL010000020">
    <property type="protein sequence ID" value="KAK6307280.1"/>
    <property type="molecule type" value="Genomic_DNA"/>
</dbReference>
<name>A0AAN8QL99_9TELE</name>
<comment type="caution">
    <text evidence="1">The sequence shown here is derived from an EMBL/GenBank/DDBJ whole genome shotgun (WGS) entry which is preliminary data.</text>
</comment>